<keyword evidence="4" id="KW-1185">Reference proteome</keyword>
<dbReference type="EMBL" id="JARPMG010000010">
    <property type="protein sequence ID" value="KAJ8097927.1"/>
    <property type="molecule type" value="Genomic_DNA"/>
</dbReference>
<dbReference type="Proteomes" id="UP001217417">
    <property type="component" value="Unassembled WGS sequence"/>
</dbReference>
<reference evidence="3" key="1">
    <citation type="submission" date="2023-03" db="EMBL/GenBank/DDBJ databases">
        <title>Near-Complete genome sequence of Lipomyces tetrasporous NRRL Y-64009, an oleaginous yeast capable of growing on lignocellulosic hydrolysates.</title>
        <authorList>
            <consortium name="Lawrence Berkeley National Laboratory"/>
            <person name="Jagtap S.S."/>
            <person name="Liu J.-J."/>
            <person name="Walukiewicz H.E."/>
            <person name="Pangilinan J."/>
            <person name="Lipzen A."/>
            <person name="Ahrendt S."/>
            <person name="Koriabine M."/>
            <person name="Cobaugh K."/>
            <person name="Salamov A."/>
            <person name="Yoshinaga Y."/>
            <person name="Ng V."/>
            <person name="Daum C."/>
            <person name="Grigoriev I.V."/>
            <person name="Slininger P.J."/>
            <person name="Dien B.S."/>
            <person name="Jin Y.-S."/>
            <person name="Rao C.V."/>
        </authorList>
    </citation>
    <scope>NUCLEOTIDE SEQUENCE</scope>
    <source>
        <strain evidence="3">NRRL Y-64009</strain>
    </source>
</reference>
<dbReference type="GeneID" id="80880399"/>
<proteinExistence type="predicted"/>
<sequence length="347" mass="38745">MGMHVRTSRAQGAVQKLRMYARLQSQSSWSAQQHPLASRSSSTLPYTNSGAGRDNKATEVNLVDTMQSFVSSDKQVVEQNEGHDIQSEARAQELEKLLSLKRFQDTKMEENTAIVQETRRKKLSEQLQMAAQQGQEKDQGFELGLGDGALQEQAEAKRSPLAELFHGLQKAAEARERQRQRAADLRAQRRQMEAQSQVLPSFESADIAKIVESVPVSKASKSKQDNTAAVAALRQEQALKKEMVAAEAKSRNQQKKATMQHRIISNVPNTELPKSGYVDLVDEERAYHSRLSLQEVQQRLPLGHKLIRVQLEDSRGKGSLMVVRVIKKKNSDLSGAERVQLVAKGNV</sequence>
<name>A0AAD7VPL2_9ASCO</name>
<dbReference type="AlphaFoldDB" id="A0AAD7VPL2"/>
<comment type="caution">
    <text evidence="3">The sequence shown here is derived from an EMBL/GenBank/DDBJ whole genome shotgun (WGS) entry which is preliminary data.</text>
</comment>
<feature type="coiled-coil region" evidence="1">
    <location>
        <begin position="229"/>
        <end position="256"/>
    </location>
</feature>
<protein>
    <submittedName>
        <fullName evidence="3">Uncharacterized protein</fullName>
    </submittedName>
</protein>
<evidence type="ECO:0000256" key="1">
    <source>
        <dbReference type="SAM" id="Coils"/>
    </source>
</evidence>
<dbReference type="RefSeq" id="XP_056041377.1">
    <property type="nucleotide sequence ID" value="XM_056185233.1"/>
</dbReference>
<evidence type="ECO:0000313" key="3">
    <source>
        <dbReference type="EMBL" id="KAJ8097927.1"/>
    </source>
</evidence>
<feature type="region of interest" description="Disordered" evidence="2">
    <location>
        <begin position="28"/>
        <end position="56"/>
    </location>
</feature>
<feature type="compositionally biased region" description="Basic and acidic residues" evidence="2">
    <location>
        <begin position="172"/>
        <end position="192"/>
    </location>
</feature>
<gene>
    <name evidence="3" type="ORF">POJ06DRAFT_201238</name>
</gene>
<evidence type="ECO:0000256" key="2">
    <source>
        <dbReference type="SAM" id="MobiDB-lite"/>
    </source>
</evidence>
<feature type="compositionally biased region" description="Polar residues" evidence="2">
    <location>
        <begin position="28"/>
        <end position="50"/>
    </location>
</feature>
<keyword evidence="1" id="KW-0175">Coiled coil</keyword>
<evidence type="ECO:0000313" key="4">
    <source>
        <dbReference type="Proteomes" id="UP001217417"/>
    </source>
</evidence>
<feature type="region of interest" description="Disordered" evidence="2">
    <location>
        <begin position="170"/>
        <end position="197"/>
    </location>
</feature>
<accession>A0AAD7VPL2</accession>
<organism evidence="3 4">
    <name type="scientific">Lipomyces tetrasporus</name>
    <dbReference type="NCBI Taxonomy" id="54092"/>
    <lineage>
        <taxon>Eukaryota</taxon>
        <taxon>Fungi</taxon>
        <taxon>Dikarya</taxon>
        <taxon>Ascomycota</taxon>
        <taxon>Saccharomycotina</taxon>
        <taxon>Lipomycetes</taxon>
        <taxon>Lipomycetales</taxon>
        <taxon>Lipomycetaceae</taxon>
        <taxon>Lipomyces</taxon>
    </lineage>
</organism>